<protein>
    <submittedName>
        <fullName evidence="9">Flagellar L-ring protein</fullName>
    </submittedName>
</protein>
<evidence type="ECO:0000256" key="8">
    <source>
        <dbReference type="ARBA" id="ARBA00023237"/>
    </source>
</evidence>
<keyword evidence="5" id="KW-0732">Signal</keyword>
<dbReference type="GO" id="GO:0071973">
    <property type="term" value="P:bacterial-type flagellum-dependent cell motility"/>
    <property type="evidence" value="ECO:0007669"/>
    <property type="project" value="InterPro"/>
</dbReference>
<reference evidence="9 10" key="1">
    <citation type="journal article" date="2009" name="Biosci. Biotechnol. Biochem.">
        <title>WeGAS: a web-based microbial genome annotation system.</title>
        <authorList>
            <person name="Lee D."/>
            <person name="Seo H."/>
            <person name="Park C."/>
            <person name="Park K."/>
        </authorList>
    </citation>
    <scope>NUCLEOTIDE SEQUENCE [LARGE SCALE GENOMIC DNA]</scope>
    <source>
        <strain evidence="10">ATCC 49049 / DSM 4359 / NBRC 107923 / NS-E</strain>
    </source>
</reference>
<keyword evidence="7" id="KW-0975">Bacterial flagellum</keyword>
<keyword evidence="9" id="KW-0282">Flagellum</keyword>
<evidence type="ECO:0000256" key="5">
    <source>
        <dbReference type="ARBA" id="ARBA00022729"/>
    </source>
</evidence>
<keyword evidence="8" id="KW-0998">Cell outer membrane</keyword>
<dbReference type="eggNOG" id="COG2063">
    <property type="taxonomic scope" value="Bacteria"/>
</dbReference>
<accession>B9K8L6</accession>
<proteinExistence type="inferred from homology"/>
<dbReference type="STRING" id="309803.CTN_1123"/>
<name>B9K8L6_THENN</name>
<dbReference type="Pfam" id="PF02107">
    <property type="entry name" value="FlgH"/>
    <property type="match status" value="1"/>
</dbReference>
<evidence type="ECO:0000256" key="6">
    <source>
        <dbReference type="ARBA" id="ARBA00023136"/>
    </source>
</evidence>
<dbReference type="GO" id="GO:0009427">
    <property type="term" value="C:bacterial-type flagellum basal body, distal rod, L ring"/>
    <property type="evidence" value="ECO:0007669"/>
    <property type="project" value="InterPro"/>
</dbReference>
<dbReference type="KEGG" id="tna:CTN_1123"/>
<comment type="subcellular location">
    <subcellularLocation>
        <location evidence="2">Bacterial flagellum basal body</location>
    </subcellularLocation>
    <subcellularLocation>
        <location evidence="3">Cell outer membrane</location>
    </subcellularLocation>
</comment>
<evidence type="ECO:0000256" key="7">
    <source>
        <dbReference type="ARBA" id="ARBA00023143"/>
    </source>
</evidence>
<evidence type="ECO:0000313" key="9">
    <source>
        <dbReference type="EMBL" id="ACM23299.1"/>
    </source>
</evidence>
<dbReference type="Proteomes" id="UP000000445">
    <property type="component" value="Chromosome"/>
</dbReference>
<dbReference type="AlphaFoldDB" id="B9K8L6"/>
<dbReference type="HOGENOM" id="CLU_069313_2_0_0"/>
<evidence type="ECO:0000256" key="2">
    <source>
        <dbReference type="ARBA" id="ARBA00004117"/>
    </source>
</evidence>
<evidence type="ECO:0000256" key="1">
    <source>
        <dbReference type="ARBA" id="ARBA00002591"/>
    </source>
</evidence>
<dbReference type="PANTHER" id="PTHR34933">
    <property type="entry name" value="FLAGELLAR L-RING PROTEIN"/>
    <property type="match status" value="1"/>
</dbReference>
<keyword evidence="10" id="KW-1185">Reference proteome</keyword>
<keyword evidence="9" id="KW-0966">Cell projection</keyword>
<dbReference type="GO" id="GO:0003774">
    <property type="term" value="F:cytoskeletal motor activity"/>
    <property type="evidence" value="ECO:0007669"/>
    <property type="project" value="InterPro"/>
</dbReference>
<sequence>MKKAWCLLILFLATAIFPFSMWNSSGESEYKNLLSIRKASKVGDIVTIVIRENNNLSSERESLEIQKTLLSILGNVVSAAANFNLNNFIPINNNPSPQTTRGGEMKSSVVAKVSAVVVDVDPYGNLVVEGRKTIKVDKDYQEIIIKGKVRPDDIEIGNEVDSTKLADSEIWVNGKLVFSEEPGKESFFDKVLSFLAGLFT</sequence>
<dbReference type="PRINTS" id="PR01008">
    <property type="entry name" value="FLGLRINGFLGH"/>
</dbReference>
<dbReference type="RefSeq" id="WP_015919614.1">
    <property type="nucleotide sequence ID" value="NC_011978.1"/>
</dbReference>
<comment type="function">
    <text evidence="1">Assembles around the rod to form the L-ring and probably protects the motor/basal body from shearing forces during rotation.</text>
</comment>
<comment type="similarity">
    <text evidence="4">Belongs to the FlgH family.</text>
</comment>
<organism evidence="9 10">
    <name type="scientific">Thermotoga neapolitana (strain ATCC 49049 / DSM 4359 / NBRC 107923 / NS-E)</name>
    <dbReference type="NCBI Taxonomy" id="309803"/>
    <lineage>
        <taxon>Bacteria</taxon>
        <taxon>Thermotogati</taxon>
        <taxon>Thermotogota</taxon>
        <taxon>Thermotogae</taxon>
        <taxon>Thermotogales</taxon>
        <taxon>Thermotogaceae</taxon>
        <taxon>Thermotoga</taxon>
    </lineage>
</organism>
<dbReference type="InterPro" id="IPR000527">
    <property type="entry name" value="Flag_Lring"/>
</dbReference>
<dbReference type="GO" id="GO:0009279">
    <property type="term" value="C:cell outer membrane"/>
    <property type="evidence" value="ECO:0007669"/>
    <property type="project" value="UniProtKB-SubCell"/>
</dbReference>
<dbReference type="PANTHER" id="PTHR34933:SF1">
    <property type="entry name" value="FLAGELLAR L-RING PROTEIN"/>
    <property type="match status" value="1"/>
</dbReference>
<gene>
    <name evidence="9" type="ordered locus">CTN_1123</name>
</gene>
<evidence type="ECO:0000256" key="4">
    <source>
        <dbReference type="ARBA" id="ARBA00006929"/>
    </source>
</evidence>
<evidence type="ECO:0000256" key="3">
    <source>
        <dbReference type="ARBA" id="ARBA00004442"/>
    </source>
</evidence>
<keyword evidence="6" id="KW-0472">Membrane</keyword>
<keyword evidence="9" id="KW-0969">Cilium</keyword>
<dbReference type="EMBL" id="CP000916">
    <property type="protein sequence ID" value="ACM23299.1"/>
    <property type="molecule type" value="Genomic_DNA"/>
</dbReference>
<evidence type="ECO:0000313" key="10">
    <source>
        <dbReference type="Proteomes" id="UP000000445"/>
    </source>
</evidence>